<evidence type="ECO:0000313" key="2">
    <source>
        <dbReference type="Proteomes" id="UP000593561"/>
    </source>
</evidence>
<comment type="caution">
    <text evidence="1">The sequence shown here is derived from an EMBL/GenBank/DDBJ whole genome shotgun (WGS) entry which is preliminary data.</text>
</comment>
<organism evidence="1 2">
    <name type="scientific">Gossypium davidsonii</name>
    <name type="common">Davidson's cotton</name>
    <name type="synonym">Gossypium klotzschianum subsp. davidsonii</name>
    <dbReference type="NCBI Taxonomy" id="34287"/>
    <lineage>
        <taxon>Eukaryota</taxon>
        <taxon>Viridiplantae</taxon>
        <taxon>Streptophyta</taxon>
        <taxon>Embryophyta</taxon>
        <taxon>Tracheophyta</taxon>
        <taxon>Spermatophyta</taxon>
        <taxon>Magnoliopsida</taxon>
        <taxon>eudicotyledons</taxon>
        <taxon>Gunneridae</taxon>
        <taxon>Pentapetalae</taxon>
        <taxon>rosids</taxon>
        <taxon>malvids</taxon>
        <taxon>Malvales</taxon>
        <taxon>Malvaceae</taxon>
        <taxon>Malvoideae</taxon>
        <taxon>Gossypium</taxon>
    </lineage>
</organism>
<protein>
    <submittedName>
        <fullName evidence="1">Uncharacterized protein</fullName>
    </submittedName>
</protein>
<keyword evidence="2" id="KW-1185">Reference proteome</keyword>
<dbReference type="AlphaFoldDB" id="A0A7J8RLF8"/>
<evidence type="ECO:0000313" key="1">
    <source>
        <dbReference type="EMBL" id="MBA0614545.1"/>
    </source>
</evidence>
<name>A0A7J8RLF8_GOSDV</name>
<feature type="non-terminal residue" evidence="1">
    <location>
        <position position="1"/>
    </location>
</feature>
<accession>A0A7J8RLF8</accession>
<sequence>ICNKTANGEKVPFLHINDTNLQILDFDFLDGTIKGLSSFYINMSSRVDSSDYSKKKSCGFASLISDDYDLEDSNISSWKYVPTQLQWGTPISGECYLNDSLDTSCTLGGEYCWSWLSSNHLCACDRDTRFYSTLC</sequence>
<reference evidence="1 2" key="1">
    <citation type="journal article" date="2019" name="Genome Biol. Evol.">
        <title>Insights into the evolution of the New World diploid cottons (Gossypium, subgenus Houzingenia) based on genome sequencing.</title>
        <authorList>
            <person name="Grover C.E."/>
            <person name="Arick M.A. 2nd"/>
            <person name="Thrash A."/>
            <person name="Conover J.L."/>
            <person name="Sanders W.S."/>
            <person name="Peterson D.G."/>
            <person name="Frelichowski J.E."/>
            <person name="Scheffler J.A."/>
            <person name="Scheffler B.E."/>
            <person name="Wendel J.F."/>
        </authorList>
    </citation>
    <scope>NUCLEOTIDE SEQUENCE [LARGE SCALE GENOMIC DNA]</scope>
    <source>
        <strain evidence="1">27</strain>
        <tissue evidence="1">Leaf</tissue>
    </source>
</reference>
<dbReference type="Proteomes" id="UP000593561">
    <property type="component" value="Unassembled WGS sequence"/>
</dbReference>
<feature type="non-terminal residue" evidence="1">
    <location>
        <position position="135"/>
    </location>
</feature>
<gene>
    <name evidence="1" type="ORF">Godav_014834</name>
</gene>
<dbReference type="EMBL" id="JABFAC010000006">
    <property type="protein sequence ID" value="MBA0614545.1"/>
    <property type="molecule type" value="Genomic_DNA"/>
</dbReference>
<proteinExistence type="predicted"/>